<organism evidence="1 2">
    <name type="scientific">Lichtheimia corymbifera JMRC:FSU:9682</name>
    <dbReference type="NCBI Taxonomy" id="1263082"/>
    <lineage>
        <taxon>Eukaryota</taxon>
        <taxon>Fungi</taxon>
        <taxon>Fungi incertae sedis</taxon>
        <taxon>Mucoromycota</taxon>
        <taxon>Mucoromycotina</taxon>
        <taxon>Mucoromycetes</taxon>
        <taxon>Mucorales</taxon>
        <taxon>Lichtheimiaceae</taxon>
        <taxon>Lichtheimia</taxon>
    </lineage>
</organism>
<protein>
    <submittedName>
        <fullName evidence="1">Uncharacterized protein</fullName>
    </submittedName>
</protein>
<dbReference type="AlphaFoldDB" id="A0A068SDQ3"/>
<dbReference type="SUPFAM" id="SSF52047">
    <property type="entry name" value="RNI-like"/>
    <property type="match status" value="1"/>
</dbReference>
<name>A0A068SDQ3_9FUNG</name>
<reference evidence="1" key="1">
    <citation type="submission" date="2013-08" db="EMBL/GenBank/DDBJ databases">
        <title>Gene expansion shapes genome architecture in the human pathogen Lichtheimia corymbifera: an evolutionary genomics analysis in the ancient terrestrial Mucorales (Mucoromycotina).</title>
        <authorList>
            <person name="Schwartze V.U."/>
            <person name="Winter S."/>
            <person name="Shelest E."/>
            <person name="Marcet-Houben M."/>
            <person name="Horn F."/>
            <person name="Wehner S."/>
            <person name="Hoffmann K."/>
            <person name="Riege K."/>
            <person name="Sammeth M."/>
            <person name="Nowrousian M."/>
            <person name="Valiante V."/>
            <person name="Linde J."/>
            <person name="Jacobsen I.D."/>
            <person name="Marz M."/>
            <person name="Brakhage A.A."/>
            <person name="Gabaldon T."/>
            <person name="Bocker S."/>
            <person name="Voigt K."/>
        </authorList>
    </citation>
    <scope>NUCLEOTIDE SEQUENCE [LARGE SCALE GENOMIC DNA]</scope>
    <source>
        <strain evidence="1">FSU 9682</strain>
    </source>
</reference>
<sequence>MNGLHIHLSDMGTGITFADQGPSSETPAITKITIESLIQANGDTFADVGSVLKHHRKTIEDFCWAMDGENDNRDIYDIQYPQLKKLTLNKSGWWIPRNAPLLEELTLSSRTINNHPAVLDTIPPSLKTLELKLNEVPELVDTSSIKQYLLRFAQHSHLHELVIISPTMDNIFNVVDAICHLKQLQRFAIIITMRPDSSQQDRFLDQLARGCTNLSCLEIYCLYKGLSTHSINTLKQLGNLKQCSFAIDPTSDDGIWHALKTFPQLKCIRIYPAMPSHRMGIRRLKEKRPDMTVYLDQTFTRF</sequence>
<dbReference type="Proteomes" id="UP000027586">
    <property type="component" value="Unassembled WGS sequence"/>
</dbReference>
<comment type="caution">
    <text evidence="1">The sequence shown here is derived from an EMBL/GenBank/DDBJ whole genome shotgun (WGS) entry which is preliminary data.</text>
</comment>
<dbReference type="OrthoDB" id="10440032at2759"/>
<dbReference type="VEuPathDB" id="FungiDB:LCOR_10757.1"/>
<accession>A0A068SDQ3</accession>
<proteinExistence type="predicted"/>
<dbReference type="InterPro" id="IPR032675">
    <property type="entry name" value="LRR_dom_sf"/>
</dbReference>
<evidence type="ECO:0000313" key="1">
    <source>
        <dbReference type="EMBL" id="CDH59957.1"/>
    </source>
</evidence>
<dbReference type="EMBL" id="CBTN010000079">
    <property type="protein sequence ID" value="CDH59957.1"/>
    <property type="molecule type" value="Genomic_DNA"/>
</dbReference>
<evidence type="ECO:0000313" key="2">
    <source>
        <dbReference type="Proteomes" id="UP000027586"/>
    </source>
</evidence>
<dbReference type="Gene3D" id="3.80.10.10">
    <property type="entry name" value="Ribonuclease Inhibitor"/>
    <property type="match status" value="1"/>
</dbReference>
<keyword evidence="2" id="KW-1185">Reference proteome</keyword>
<gene>
    <name evidence="1" type="ORF">LCOR_10757.1</name>
</gene>